<dbReference type="AlphaFoldDB" id="A0A3R7VXB7"/>
<evidence type="ECO:0000313" key="2">
    <source>
        <dbReference type="EMBL" id="RQD83469.1"/>
    </source>
</evidence>
<dbReference type="GO" id="GO:0042781">
    <property type="term" value="F:3'-tRNA processing endoribonuclease activity"/>
    <property type="evidence" value="ECO:0007669"/>
    <property type="project" value="TreeGrafter"/>
</dbReference>
<name>A0A3R7VXB7_9EURY</name>
<dbReference type="PANTHER" id="PTHR46018">
    <property type="entry name" value="ZINC PHOSPHODIESTERASE ELAC PROTEIN 1"/>
    <property type="match status" value="1"/>
</dbReference>
<dbReference type="Gene3D" id="3.60.15.10">
    <property type="entry name" value="Ribonuclease Z/Hydroxyacylglutathione hydrolase-like"/>
    <property type="match status" value="1"/>
</dbReference>
<dbReference type="Pfam" id="PF23023">
    <property type="entry name" value="Anti-Pycsar_Apyc1"/>
    <property type="match status" value="1"/>
</dbReference>
<dbReference type="SUPFAM" id="SSF56281">
    <property type="entry name" value="Metallo-hydrolase/oxidoreductase"/>
    <property type="match status" value="1"/>
</dbReference>
<evidence type="ECO:0000259" key="1">
    <source>
        <dbReference type="SMART" id="SM00849"/>
    </source>
</evidence>
<evidence type="ECO:0000313" key="3">
    <source>
        <dbReference type="Proteomes" id="UP000284763"/>
    </source>
</evidence>
<dbReference type="PANTHER" id="PTHR46018:SF3">
    <property type="entry name" value="ARYLSULFATASE"/>
    <property type="match status" value="1"/>
</dbReference>
<protein>
    <submittedName>
        <fullName evidence="2">MBL fold metallo-hydrolase</fullName>
    </submittedName>
</protein>
<proteinExistence type="predicted"/>
<organism evidence="2 3">
    <name type="scientific">Methanosalsum natronophilum</name>
    <dbReference type="NCBI Taxonomy" id="768733"/>
    <lineage>
        <taxon>Archaea</taxon>
        <taxon>Methanobacteriati</taxon>
        <taxon>Methanobacteriota</taxon>
        <taxon>Stenosarchaea group</taxon>
        <taxon>Methanomicrobia</taxon>
        <taxon>Methanosarcinales</taxon>
        <taxon>Methanosarcinaceae</taxon>
        <taxon>Methanosalsum</taxon>
    </lineage>
</organism>
<accession>A0A3R7VXB7</accession>
<comment type="caution">
    <text evidence="2">The sequence shown here is derived from an EMBL/GenBank/DDBJ whole genome shotgun (WGS) entry which is preliminary data.</text>
</comment>
<dbReference type="InterPro" id="IPR036866">
    <property type="entry name" value="RibonucZ/Hydroxyglut_hydro"/>
</dbReference>
<dbReference type="InterPro" id="IPR001279">
    <property type="entry name" value="Metallo-B-lactamas"/>
</dbReference>
<reference evidence="2 3" key="1">
    <citation type="submission" date="2018-08" db="EMBL/GenBank/DDBJ databases">
        <title>The metabolism and importance of syntrophic acetate oxidation coupled to methane or sulfide production in haloalkaline environments.</title>
        <authorList>
            <person name="Timmers P.H.A."/>
            <person name="Vavourakis C.D."/>
            <person name="Sorokin D.Y."/>
            <person name="Sinninghe Damste J.S."/>
            <person name="Muyzer G."/>
            <person name="Stams A.J.M."/>
            <person name="Plugge C.M."/>
        </authorList>
    </citation>
    <scope>NUCLEOTIDE SEQUENCE [LARGE SCALE GENOMIC DNA]</scope>
    <source>
        <strain evidence="2">MSAO_Arc3</strain>
    </source>
</reference>
<gene>
    <name evidence="2" type="ORF">D5R95_06260</name>
</gene>
<keyword evidence="2" id="KW-0378">Hydrolase</keyword>
<dbReference type="EMBL" id="QZAB01000395">
    <property type="protein sequence ID" value="RQD83469.1"/>
    <property type="molecule type" value="Genomic_DNA"/>
</dbReference>
<dbReference type="SMART" id="SM00849">
    <property type="entry name" value="Lactamase_B"/>
    <property type="match status" value="1"/>
</dbReference>
<feature type="domain" description="Metallo-beta-lactamase" evidence="1">
    <location>
        <begin position="18"/>
        <end position="192"/>
    </location>
</feature>
<dbReference type="Proteomes" id="UP000284763">
    <property type="component" value="Unassembled WGS sequence"/>
</dbReference>
<sequence length="252" mass="28428">MIIRFLGTGVAIPQKDRIQSGILLEDQMNFLLLDCGSGTLNRINDENIKHTSINKILLTHLHLDHVSDLLCLVKANHLCGLNELDLYGPTGTLQYIENMLNTYSYLKEKVKVNIKEIEAYEDFIITGTNFRIKAINGIHSVPSLIYRIESNQKTVVYTGDTEPNSSIIDFADGADCLIHECSFPSEFITTNHTNPDMLAQVLIEQKDINLSGIILTHLYPHMKGHEKEAIECLNNSFTGWIKIAEDKMVLEI</sequence>